<dbReference type="EMBL" id="LSRX01000103">
    <property type="protein sequence ID" value="OLQ09089.1"/>
    <property type="molecule type" value="Genomic_DNA"/>
</dbReference>
<dbReference type="InterPro" id="IPR000408">
    <property type="entry name" value="Reg_chr_condens"/>
</dbReference>
<keyword evidence="2" id="KW-0175">Coiled coil</keyword>
<dbReference type="InterPro" id="IPR051553">
    <property type="entry name" value="Ran_GTPase-activating"/>
</dbReference>
<dbReference type="InterPro" id="IPR009091">
    <property type="entry name" value="RCC1/BLIP-II"/>
</dbReference>
<dbReference type="GO" id="GO:0005085">
    <property type="term" value="F:guanyl-nucleotide exchange factor activity"/>
    <property type="evidence" value="ECO:0007669"/>
    <property type="project" value="TreeGrafter"/>
</dbReference>
<feature type="repeat" description="RCC1" evidence="1">
    <location>
        <begin position="1711"/>
        <end position="1749"/>
    </location>
</feature>
<keyword evidence="5" id="KW-1185">Reference proteome</keyword>
<feature type="compositionally biased region" description="Basic and acidic residues" evidence="3">
    <location>
        <begin position="1286"/>
        <end position="1301"/>
    </location>
</feature>
<feature type="region of interest" description="Disordered" evidence="3">
    <location>
        <begin position="1270"/>
        <end position="1315"/>
    </location>
</feature>
<feature type="repeat" description="RCC1" evidence="1">
    <location>
        <begin position="1633"/>
        <end position="1671"/>
    </location>
</feature>
<dbReference type="SUPFAM" id="SSF50985">
    <property type="entry name" value="RCC1/BLIP-II"/>
    <property type="match status" value="1"/>
</dbReference>
<feature type="repeat" description="RCC1" evidence="1">
    <location>
        <begin position="1594"/>
        <end position="1632"/>
    </location>
</feature>
<dbReference type="Gene3D" id="2.130.10.30">
    <property type="entry name" value="Regulator of chromosome condensation 1/beta-lactamase-inhibitor protein II"/>
    <property type="match status" value="2"/>
</dbReference>
<dbReference type="PROSITE" id="PS50012">
    <property type="entry name" value="RCC1_3"/>
    <property type="match status" value="5"/>
</dbReference>
<sequence>MSLRRFNDDRLQVRQRHAPFAASVGIVVQSESAAPAVRGFPNLKSDSKDVLLDLTPEKPSKPRDPKGRGKELGRQKRQQELVLKDVRNKEIRPRLTQKDFDHMLSCVKDHDELVADRRKLQELLPKLTAASPFTFSSDAILWHKGASEPPPSDGSPVKVTRQQSIRSAAQQLAGFGQIMYPSCTPIDTVITVDGEPAEQLCPQMVKGLGCNVVASFRCHLHSAQKTLENCMQADKRTADLMDSLIVGYADSSGLGGFARAIRNSLRLKASYGKHCQELDSVLCKASTGGWSFAPQRFSTVLSVSETLCLNMGPASKTLQESVIRGGRNKEWARRVLAVLKPENMLLLALLCELCKVAQRYVHRWDRSVDQTTVADTALEFERFKLEANRLFSFRSVDGDFQQPLVLSPDFTSGMPQLLRASYNLLQQEAVIDEGLMVYFRPQWDEQTYREAMAKELGAIQNILKHFVDGIDLWHNNAAASAFAPLDVSTWTKRCSDDTLQTVMKPLAQMLGMEVAALSKQYLLARPSFAVLERRGVRCLRVAWSETMKHWGERLPELVALFLATYASTSEVEQNFSFLEMMSSMLRVRLDGLPPHKFVEQRQDTRTQAATFNLSADAAATQQMTRQDTEPQTAADVQVQVGKETKASLKRKRALQVAGLNSATEVREDTQDLEAVAQNSATLRQEESPGFEKLKKALTRNATILRNRFLNMISGDTKKYDDAVRVAAKLEARLLKALRPSGPLPTDWHPSLSVAKSLVIHSVGCNTAAVQVDAGLKRNELLQFIGRSLAKRRIVSYFDGVKYVQGRSPAQVLTKTFTNFKNFLESGLCGAIFRDAPHLGWLNELPEFLQDIIDFLAAVLSGTAKYEEAIDAQVAENFLVPAERVLANKDVFTINVELLEKDMAAWLTPPPPPPAAVEVKPDESAKPQPADESGPTAGPEQSEPDPVEEPLSTATESPPARAETFKMLVLNRCQQDMLERLSADAWEKALLQACTSAKTANIIAGSLDIDLNATDGGKTLAVTDCENAIRYPFRFGPAIDLVKLKNLMGQIFGTKEGDSPFRSCDAALIFDGRSRKYDKEVMKYLNAHIKFVPKENLPARRYEVFRMHYHNREFMDGGAVRKRATAANLQCPDHLESGICIMGKDFKSNLAVIPRKHFDVPSTSLDGFRNQSRGFSGLSLNPEPVRVTADTRSSLATGSTVEQAADLDGEQEEDKGHLVFPWEWPENVWDEIFHSMGAAAGQVQIYHHTGDLGYAALACLRQKYSYRETSLAGDVPAPDESVIQPTESKKQKTEQNGDKGGDGESSSDSSASSDDDEAVAEILLSHGRSRQPEQELDLEVLHTLLATPPSSMDSTGFAAFPTDVDLLSPSILNQQKIIFYPSVALAVAKEFRSMVRGLGYKLSDGEPASAKKRRTAKSKIARMLDLDRDIHMAKRDLSALQRKRAKIQRELSDVERAGILAVGGENENDDGAVAADFLPKCCLLVADQALRQMHQKATAAAQQAALAQHQEALSKAVELVCLGDNADGQCDVPTDLGAVVAVSAGGRHTCAVRSDGQLVCLGDNADGQCDVPTDLGAVVAVSAGGRHTCAVRSDGQLVCLGDNADGQCDVPTDLGAVVAVSAGGRHTCAVRSDGQLVCLGDNADGQCDVPTDLGAVVAVSAGGRHTCAVRSDGQLVCLGDNADGQCDVPTDLGAVVAVSAGGRHTCAVRSDGQLVCLGDNADGQCDVPTDLGAVVAVSAGGRHTCAVRSDGQLVCFGDNSDGRCDVPTDLGAAHVQ</sequence>
<feature type="region of interest" description="Disordered" evidence="3">
    <location>
        <begin position="906"/>
        <end position="958"/>
    </location>
</feature>
<comment type="caution">
    <text evidence="4">The sequence shown here is derived from an EMBL/GenBank/DDBJ whole genome shotgun (WGS) entry which is preliminary data.</text>
</comment>
<evidence type="ECO:0000256" key="3">
    <source>
        <dbReference type="SAM" id="MobiDB-lite"/>
    </source>
</evidence>
<feature type="repeat" description="RCC1" evidence="1">
    <location>
        <begin position="1672"/>
        <end position="1710"/>
    </location>
</feature>
<dbReference type="GO" id="GO:0005737">
    <property type="term" value="C:cytoplasm"/>
    <property type="evidence" value="ECO:0007669"/>
    <property type="project" value="TreeGrafter"/>
</dbReference>
<dbReference type="Proteomes" id="UP000186817">
    <property type="component" value="Unassembled WGS sequence"/>
</dbReference>
<feature type="coiled-coil region" evidence="2">
    <location>
        <begin position="1422"/>
        <end position="1456"/>
    </location>
</feature>
<dbReference type="PANTHER" id="PTHR45982">
    <property type="entry name" value="REGULATOR OF CHROMOSOME CONDENSATION"/>
    <property type="match status" value="1"/>
</dbReference>
<accession>A0A1Q9ENS6</accession>
<dbReference type="Pfam" id="PF13540">
    <property type="entry name" value="RCC1_2"/>
    <property type="match status" value="6"/>
</dbReference>
<evidence type="ECO:0000256" key="1">
    <source>
        <dbReference type="PROSITE-ProRule" id="PRU00235"/>
    </source>
</evidence>
<feature type="region of interest" description="Disordered" evidence="3">
    <location>
        <begin position="53"/>
        <end position="79"/>
    </location>
</feature>
<gene>
    <name evidence="4" type="primary">HERC6</name>
    <name evidence="4" type="ORF">AK812_SmicGene7250</name>
</gene>
<proteinExistence type="predicted"/>
<organism evidence="4 5">
    <name type="scientific">Symbiodinium microadriaticum</name>
    <name type="common">Dinoflagellate</name>
    <name type="synonym">Zooxanthella microadriatica</name>
    <dbReference type="NCBI Taxonomy" id="2951"/>
    <lineage>
        <taxon>Eukaryota</taxon>
        <taxon>Sar</taxon>
        <taxon>Alveolata</taxon>
        <taxon>Dinophyceae</taxon>
        <taxon>Suessiales</taxon>
        <taxon>Symbiodiniaceae</taxon>
        <taxon>Symbiodinium</taxon>
    </lineage>
</organism>
<evidence type="ECO:0000313" key="5">
    <source>
        <dbReference type="Proteomes" id="UP000186817"/>
    </source>
</evidence>
<reference evidence="4 5" key="1">
    <citation type="submission" date="2016-02" db="EMBL/GenBank/DDBJ databases">
        <title>Genome analysis of coral dinoflagellate symbionts highlights evolutionary adaptations to a symbiotic lifestyle.</title>
        <authorList>
            <person name="Aranda M."/>
            <person name="Li Y."/>
            <person name="Liew Y.J."/>
            <person name="Baumgarten S."/>
            <person name="Simakov O."/>
            <person name="Wilson M."/>
            <person name="Piel J."/>
            <person name="Ashoor H."/>
            <person name="Bougouffa S."/>
            <person name="Bajic V.B."/>
            <person name="Ryu T."/>
            <person name="Ravasi T."/>
            <person name="Bayer T."/>
            <person name="Micklem G."/>
            <person name="Kim H."/>
            <person name="Bhak J."/>
            <person name="Lajeunesse T.C."/>
            <person name="Voolstra C.R."/>
        </authorList>
    </citation>
    <scope>NUCLEOTIDE SEQUENCE [LARGE SCALE GENOMIC DNA]</scope>
    <source>
        <strain evidence="4 5">CCMP2467</strain>
    </source>
</reference>
<feature type="repeat" description="RCC1" evidence="1">
    <location>
        <begin position="1555"/>
        <end position="1593"/>
    </location>
</feature>
<evidence type="ECO:0000256" key="2">
    <source>
        <dbReference type="SAM" id="Coils"/>
    </source>
</evidence>
<evidence type="ECO:0000313" key="4">
    <source>
        <dbReference type="EMBL" id="OLQ09089.1"/>
    </source>
</evidence>
<protein>
    <submittedName>
        <fullName evidence="4">Putative E3 ubiquitin-protein ligase HERC6</fullName>
    </submittedName>
</protein>
<name>A0A1Q9ENS6_SYMMI</name>
<dbReference type="PANTHER" id="PTHR45982:SF1">
    <property type="entry name" value="REGULATOR OF CHROMOSOME CONDENSATION"/>
    <property type="match status" value="1"/>
</dbReference>